<dbReference type="InParanoid" id="A0A2R5GRB4"/>
<dbReference type="Gene3D" id="3.80.10.10">
    <property type="entry name" value="Ribonuclease Inhibitor"/>
    <property type="match status" value="2"/>
</dbReference>
<dbReference type="PANTHER" id="PTHR24114:SF2">
    <property type="entry name" value="F-BOX DOMAIN-CONTAINING PROTEIN-RELATED"/>
    <property type="match status" value="1"/>
</dbReference>
<dbReference type="PANTHER" id="PTHR24114">
    <property type="entry name" value="LEUCINE RICH REPEAT FAMILY PROTEIN"/>
    <property type="match status" value="1"/>
</dbReference>
<dbReference type="SUPFAM" id="SSF52047">
    <property type="entry name" value="RNI-like"/>
    <property type="match status" value="1"/>
</dbReference>
<dbReference type="AlphaFoldDB" id="A0A2R5GRB4"/>
<evidence type="ECO:0000313" key="3">
    <source>
        <dbReference type="Proteomes" id="UP000241890"/>
    </source>
</evidence>
<proteinExistence type="predicted"/>
<organism evidence="2 3">
    <name type="scientific">Hondaea fermentalgiana</name>
    <dbReference type="NCBI Taxonomy" id="2315210"/>
    <lineage>
        <taxon>Eukaryota</taxon>
        <taxon>Sar</taxon>
        <taxon>Stramenopiles</taxon>
        <taxon>Bigyra</taxon>
        <taxon>Labyrinthulomycetes</taxon>
        <taxon>Thraustochytrida</taxon>
        <taxon>Thraustochytriidae</taxon>
        <taxon>Hondaea</taxon>
    </lineage>
</organism>
<dbReference type="InterPro" id="IPR052394">
    <property type="entry name" value="LRR-containing"/>
</dbReference>
<gene>
    <name evidence="2" type="ORF">FCC1311_093592</name>
</gene>
<dbReference type="InterPro" id="IPR032675">
    <property type="entry name" value="LRR_dom_sf"/>
</dbReference>
<reference evidence="2 3" key="1">
    <citation type="submission" date="2017-12" db="EMBL/GenBank/DDBJ databases">
        <title>Sequencing, de novo assembly and annotation of complete genome of a new Thraustochytrid species, strain FCC1311.</title>
        <authorList>
            <person name="Sedici K."/>
            <person name="Godart F."/>
            <person name="Aiese Cigliano R."/>
            <person name="Sanseverino W."/>
            <person name="Barakat M."/>
            <person name="Ortet P."/>
            <person name="Marechal E."/>
            <person name="Cagnac O."/>
            <person name="Amato A."/>
        </authorList>
    </citation>
    <scope>NUCLEOTIDE SEQUENCE [LARGE SCALE GENOMIC DNA]</scope>
</reference>
<sequence>MLTLGVLNRVPAMSATRLGPRLDDLGRKQLMQQVLQRVGSKSDDFRQFIQKSGWGPCQLDEDSENDPGEAKQVDQEMSGESTRSASGGQSSKIEQTPCSQRSLRLVNQRLTLYELEILGYFFETGVVDELDVSWNRLSWKEAAEIGNILRLDSCLRLIAAWNSFGPRGARAIGASLSGCTQLRHLNLSANKLGAEGAAALCAGLSENQSVVSLDLSFNDLRAAGAHEVSAMLKVNRSIKSINLRSNAMGPPGAFALADALRVNREINEIIVVDNNIGPEGAEAIAGFFQGSIPVLLRGIRGHVEQKAMR</sequence>
<dbReference type="Pfam" id="PF13516">
    <property type="entry name" value="LRR_6"/>
    <property type="match status" value="4"/>
</dbReference>
<evidence type="ECO:0000313" key="2">
    <source>
        <dbReference type="EMBL" id="GBG33135.1"/>
    </source>
</evidence>
<dbReference type="OrthoDB" id="120976at2759"/>
<dbReference type="EMBL" id="BEYU01000144">
    <property type="protein sequence ID" value="GBG33135.1"/>
    <property type="molecule type" value="Genomic_DNA"/>
</dbReference>
<keyword evidence="3" id="KW-1185">Reference proteome</keyword>
<dbReference type="InterPro" id="IPR001611">
    <property type="entry name" value="Leu-rich_rpt"/>
</dbReference>
<feature type="region of interest" description="Disordered" evidence="1">
    <location>
        <begin position="54"/>
        <end position="96"/>
    </location>
</feature>
<protein>
    <submittedName>
        <fullName evidence="2">Nucleotide-binding oligomerization domain-containing protein 1</fullName>
    </submittedName>
</protein>
<feature type="compositionally biased region" description="Polar residues" evidence="1">
    <location>
        <begin position="78"/>
        <end position="96"/>
    </location>
</feature>
<comment type="caution">
    <text evidence="2">The sequence shown here is derived from an EMBL/GenBank/DDBJ whole genome shotgun (WGS) entry which is preliminary data.</text>
</comment>
<evidence type="ECO:0000256" key="1">
    <source>
        <dbReference type="SAM" id="MobiDB-lite"/>
    </source>
</evidence>
<name>A0A2R5GRB4_9STRA</name>
<dbReference type="SMART" id="SM00368">
    <property type="entry name" value="LRR_RI"/>
    <property type="match status" value="4"/>
</dbReference>
<accession>A0A2R5GRB4</accession>
<dbReference type="Proteomes" id="UP000241890">
    <property type="component" value="Unassembled WGS sequence"/>
</dbReference>